<reference evidence="1" key="1">
    <citation type="submission" date="2023-04" db="EMBL/GenBank/DDBJ databases">
        <title>Draft Genome sequencing of Naganishia species isolated from polar environments using Oxford Nanopore Technology.</title>
        <authorList>
            <person name="Leo P."/>
            <person name="Venkateswaran K."/>
        </authorList>
    </citation>
    <scope>NUCLEOTIDE SEQUENCE</scope>
    <source>
        <strain evidence="1">MNA-CCFEE 5423</strain>
    </source>
</reference>
<name>A0ACC2V4M6_9TREE</name>
<proteinExistence type="predicted"/>
<keyword evidence="2" id="KW-1185">Reference proteome</keyword>
<evidence type="ECO:0000313" key="2">
    <source>
        <dbReference type="Proteomes" id="UP001227268"/>
    </source>
</evidence>
<sequence length="573" mass="64401">MLDIIRDSTFGTLARLVLPATTSARLFSYPEERLDYVVPAKYQRFIRTDRVPDQDRSETATIVERDMDAPLPPTQKFYKRKPEIEEGAEGWAGEEQSEPDSVDWYDENDQENPQNWSTRKKAFVTGNIMLLTFSIYAGSSIYTASIPGLMQEYNSSLVVATLGLSLFVVFYGIGPTILVPLQELPSLGRNPVYLTSLALFALFTMASALAKNMATVLVTRALAGFFGSPALATGGATLADMWPSKKLAYVIGMWSMGAVLGPVAAPTIGGFSAMYLGWRWPLWILFFINCFSWTVLFFFLPETYHANILYKRAARLRALTAREDIKSHGQKEQEAQSFPELMKNSLMRPFLLLNDPAPLFLSIYLGFVYALFYLFFESFPLVFGDIYHFNLGQQGLAFLGYFVTGIITFGVYCAYQKWYINPQFSNGNEPEPEVRLNLALYTSVMIPISTFFFGWVSRESVHWIVPIIAASLYLPGIFLLFQSIIMYLTSSYYTLFGHALFSRLGLGPGSSLLGAISILMILPLFFIRRYGKVLRSKSKYAPDEKKVEKSDTVDTLATDATADTLKKEPTEVV</sequence>
<protein>
    <submittedName>
        <fullName evidence="1">Uncharacterized protein</fullName>
    </submittedName>
</protein>
<dbReference type="Proteomes" id="UP001227268">
    <property type="component" value="Unassembled WGS sequence"/>
</dbReference>
<organism evidence="1 2">
    <name type="scientific">Naganishia friedmannii</name>
    <dbReference type="NCBI Taxonomy" id="89922"/>
    <lineage>
        <taxon>Eukaryota</taxon>
        <taxon>Fungi</taxon>
        <taxon>Dikarya</taxon>
        <taxon>Basidiomycota</taxon>
        <taxon>Agaricomycotina</taxon>
        <taxon>Tremellomycetes</taxon>
        <taxon>Filobasidiales</taxon>
        <taxon>Filobasidiaceae</taxon>
        <taxon>Naganishia</taxon>
    </lineage>
</organism>
<comment type="caution">
    <text evidence="1">The sequence shown here is derived from an EMBL/GenBank/DDBJ whole genome shotgun (WGS) entry which is preliminary data.</text>
</comment>
<dbReference type="EMBL" id="JASBWT010000027">
    <property type="protein sequence ID" value="KAJ9094068.1"/>
    <property type="molecule type" value="Genomic_DNA"/>
</dbReference>
<evidence type="ECO:0000313" key="1">
    <source>
        <dbReference type="EMBL" id="KAJ9094068.1"/>
    </source>
</evidence>
<gene>
    <name evidence="1" type="ORF">QFC21_006169</name>
</gene>
<accession>A0ACC2V4M6</accession>